<evidence type="ECO:0000313" key="2">
    <source>
        <dbReference type="EMBL" id="KXH68587.1"/>
    </source>
</evidence>
<gene>
    <name evidence="2" type="ORF">CSAL01_05174</name>
</gene>
<organism evidence="2 3">
    <name type="scientific">Colletotrichum salicis</name>
    <dbReference type="NCBI Taxonomy" id="1209931"/>
    <lineage>
        <taxon>Eukaryota</taxon>
        <taxon>Fungi</taxon>
        <taxon>Dikarya</taxon>
        <taxon>Ascomycota</taxon>
        <taxon>Pezizomycotina</taxon>
        <taxon>Sordariomycetes</taxon>
        <taxon>Hypocreomycetidae</taxon>
        <taxon>Glomerellales</taxon>
        <taxon>Glomerellaceae</taxon>
        <taxon>Colletotrichum</taxon>
        <taxon>Colletotrichum acutatum species complex</taxon>
    </lineage>
</organism>
<evidence type="ECO:0000256" key="1">
    <source>
        <dbReference type="SAM" id="MobiDB-lite"/>
    </source>
</evidence>
<proteinExistence type="predicted"/>
<feature type="compositionally biased region" description="Low complexity" evidence="1">
    <location>
        <begin position="384"/>
        <end position="394"/>
    </location>
</feature>
<feature type="compositionally biased region" description="Acidic residues" evidence="1">
    <location>
        <begin position="395"/>
        <end position="408"/>
    </location>
</feature>
<dbReference type="EMBL" id="JFFI01000271">
    <property type="protein sequence ID" value="KXH68587.1"/>
    <property type="molecule type" value="Genomic_DNA"/>
</dbReference>
<feature type="region of interest" description="Disordered" evidence="1">
    <location>
        <begin position="1"/>
        <end position="49"/>
    </location>
</feature>
<feature type="region of interest" description="Disordered" evidence="1">
    <location>
        <begin position="384"/>
        <end position="413"/>
    </location>
</feature>
<name>A0A135V7Y3_9PEZI</name>
<protein>
    <submittedName>
        <fullName evidence="2">Uncharacterized protein</fullName>
    </submittedName>
</protein>
<keyword evidence="3" id="KW-1185">Reference proteome</keyword>
<feature type="compositionally biased region" description="Polar residues" evidence="1">
    <location>
        <begin position="30"/>
        <end position="45"/>
    </location>
</feature>
<dbReference type="AlphaFoldDB" id="A0A135V7Y3"/>
<dbReference type="Proteomes" id="UP000070121">
    <property type="component" value="Unassembled WGS sequence"/>
</dbReference>
<comment type="caution">
    <text evidence="2">The sequence shown here is derived from an EMBL/GenBank/DDBJ whole genome shotgun (WGS) entry which is preliminary data.</text>
</comment>
<evidence type="ECO:0000313" key="3">
    <source>
        <dbReference type="Proteomes" id="UP000070121"/>
    </source>
</evidence>
<reference evidence="2 3" key="1">
    <citation type="submission" date="2014-02" db="EMBL/GenBank/DDBJ databases">
        <title>The genome sequence of Colletotrichum salicis CBS 607.94.</title>
        <authorList>
            <person name="Baroncelli R."/>
            <person name="Thon M.R."/>
        </authorList>
    </citation>
    <scope>NUCLEOTIDE SEQUENCE [LARGE SCALE GENOMIC DNA]</scope>
    <source>
        <strain evidence="2 3">CBS 607.94</strain>
    </source>
</reference>
<sequence length="478" mass="51903">MPCGTPGHLGKRWAAPPTPDHPRKRPKNLHINTSRDGPNTRSSICPSPHNPATDILSIYRRGLYVPQGGSPAVGTQTQLVPEFLKLNPLQPNRPSSGFSVTLPPLRSIIGNNFQCPDVQACQKCPQCAETLLGPEPIGTDGQPVPTVCENCKQSNIREQVLRNIAAEALLLLSTGVVPSRDNTDEAPAAPVSPPKQGDSHRLSQEYQNFQPHRPFLCVRCKRPGVPCAPGRRRCAECICILVAFGPDDGAGPQKGNSQPNPFKDIPPWSQNLTQPPALCAVCHAKNVPAGTKRCEGCIAPDTPNTPLTAFFTAQGICVICEHNHVVQGKSHCRKCLFEGTTSAEPLQALQSLPAAEVMQCTGCGHQVHRTPEGYCRECRDILSSSSGTQSQGETMDVDEKEVEDDDDKPSEPVSSLGAILRKKCGCQKNFAPLGRMLCPDCLAAEKMVGYSGNWTAWKRTHWPRLHPDRKKKKALSLM</sequence>
<accession>A0A135V7Y3</accession>
<dbReference type="OrthoDB" id="4827701at2759"/>
<feature type="region of interest" description="Disordered" evidence="1">
    <location>
        <begin position="180"/>
        <end position="202"/>
    </location>
</feature>